<proteinExistence type="inferred from homology"/>
<feature type="site" description="Interaction with DNA substrate" evidence="7">
    <location>
        <position position="332"/>
    </location>
</feature>
<dbReference type="GO" id="GO:0008311">
    <property type="term" value="F:double-stranded DNA 3'-5' DNA exonuclease activity"/>
    <property type="evidence" value="ECO:0007669"/>
    <property type="project" value="TreeGrafter"/>
</dbReference>
<feature type="binding site" evidence="6">
    <location>
        <position position="33"/>
    </location>
    <ligand>
        <name>Mg(2+)</name>
        <dbReference type="ChEBI" id="CHEBI:18420"/>
        <label>1</label>
    </ligand>
</feature>
<name>A0A2K1QT85_9PEZI</name>
<feature type="binding site" evidence="6">
    <location>
        <position position="233"/>
    </location>
    <ligand>
        <name>Mg(2+)</name>
        <dbReference type="ChEBI" id="CHEBI:18420"/>
        <label>1</label>
    </ligand>
</feature>
<keyword evidence="11" id="KW-1185">Reference proteome</keyword>
<dbReference type="Gene3D" id="3.60.10.10">
    <property type="entry name" value="Endonuclease/exonuclease/phosphatase"/>
    <property type="match status" value="1"/>
</dbReference>
<keyword evidence="10" id="KW-0456">Lyase</keyword>
<evidence type="ECO:0000313" key="10">
    <source>
        <dbReference type="EMBL" id="PNS18282.1"/>
    </source>
</evidence>
<sequence>MPKDISPPPLKRRRLATTPPVPPPNTLRIFAWNINGIGPFLPETQKRITSFFPDPSSPEPRAQHSLRAFLRRHSHPHLLLLQEVKIAPSDTHTQSLVRASVSSPDPSEHYEAHFTLPSDAHNARGFGRKLYGVCTLIRADFAREQRATTRTVSWDAEGRFRIVETAGLRGWPRLSVWNVYAVNGTGNDYRDPVTGKVVGTRHDRKLAVHKAMRDEVARLEGQGFAVVLAGDMNVARGLRDGFPALRTRPEQHMVNRRDFEGRFFGDGEGGLGMCDTFREGSGERRYTYFPRGVEWGASCDRVDYVICSKGLKGNVIEAGMLDSEVERGPSDHVPVFGTFDFGKPVDGDDGVDADHEDKERIEPVRRE</sequence>
<evidence type="ECO:0000313" key="11">
    <source>
        <dbReference type="Proteomes" id="UP000243797"/>
    </source>
</evidence>
<dbReference type="AlphaFoldDB" id="A0A2K1QT85"/>
<keyword evidence="6" id="KW-0464">Manganese</keyword>
<feature type="active site" description="Proton acceptor" evidence="5">
    <location>
        <position position="332"/>
    </location>
</feature>
<comment type="similarity">
    <text evidence="1">Belongs to the DNA repair enzymes AP/ExoA family.</text>
</comment>
<feature type="site" description="Important for catalytic activity" evidence="7">
    <location>
        <position position="303"/>
    </location>
</feature>
<feature type="active site" evidence="5">
    <location>
        <position position="180"/>
    </location>
</feature>
<feature type="region of interest" description="Disordered" evidence="8">
    <location>
        <begin position="1"/>
        <end position="22"/>
    </location>
</feature>
<feature type="compositionally biased region" description="Basic and acidic residues" evidence="8">
    <location>
        <begin position="352"/>
        <end position="367"/>
    </location>
</feature>
<dbReference type="SUPFAM" id="SSF56219">
    <property type="entry name" value="DNase I-like"/>
    <property type="match status" value="1"/>
</dbReference>
<organism evidence="10 11">
    <name type="scientific">Sphaceloma murrayae</name>
    <dbReference type="NCBI Taxonomy" id="2082308"/>
    <lineage>
        <taxon>Eukaryota</taxon>
        <taxon>Fungi</taxon>
        <taxon>Dikarya</taxon>
        <taxon>Ascomycota</taxon>
        <taxon>Pezizomycotina</taxon>
        <taxon>Dothideomycetes</taxon>
        <taxon>Dothideomycetidae</taxon>
        <taxon>Myriangiales</taxon>
        <taxon>Elsinoaceae</taxon>
        <taxon>Sphaceloma</taxon>
    </lineage>
</organism>
<evidence type="ECO:0000256" key="2">
    <source>
        <dbReference type="ARBA" id="ARBA00022723"/>
    </source>
</evidence>
<evidence type="ECO:0000256" key="4">
    <source>
        <dbReference type="ARBA" id="ARBA00022842"/>
    </source>
</evidence>
<reference evidence="10 11" key="1">
    <citation type="submission" date="2017-06" db="EMBL/GenBank/DDBJ databases">
        <title>Draft genome sequence of a variant of Elsinoe murrayae.</title>
        <authorList>
            <person name="Cheng Q."/>
        </authorList>
    </citation>
    <scope>NUCLEOTIDE SEQUENCE [LARGE SCALE GENOMIC DNA]</scope>
    <source>
        <strain evidence="10 11">CQ-2017a</strain>
    </source>
</reference>
<dbReference type="GO" id="GO:0005634">
    <property type="term" value="C:nucleus"/>
    <property type="evidence" value="ECO:0007669"/>
    <property type="project" value="TreeGrafter"/>
</dbReference>
<feature type="binding site" evidence="6">
    <location>
        <position position="231"/>
    </location>
    <ligand>
        <name>Mg(2+)</name>
        <dbReference type="ChEBI" id="CHEBI:18420"/>
        <label>1</label>
    </ligand>
</feature>
<feature type="active site" description="Proton donor/acceptor" evidence="5">
    <location>
        <position position="231"/>
    </location>
</feature>
<keyword evidence="2 6" id="KW-0479">Metal-binding</keyword>
<keyword evidence="4 6" id="KW-0460">Magnesium</keyword>
<evidence type="ECO:0000256" key="1">
    <source>
        <dbReference type="ARBA" id="ARBA00007092"/>
    </source>
</evidence>
<evidence type="ECO:0000256" key="8">
    <source>
        <dbReference type="SAM" id="MobiDB-lite"/>
    </source>
</evidence>
<protein>
    <submittedName>
        <fullName evidence="10">DNA-(Apurinic or apyrimidinic site) lyase 2</fullName>
    </submittedName>
</protein>
<dbReference type="GO" id="GO:0003906">
    <property type="term" value="F:DNA-(apurinic or apyrimidinic site) endonuclease activity"/>
    <property type="evidence" value="ECO:0007669"/>
    <property type="project" value="TreeGrafter"/>
</dbReference>
<feature type="binding site" evidence="6">
    <location>
        <position position="331"/>
    </location>
    <ligand>
        <name>Mg(2+)</name>
        <dbReference type="ChEBI" id="CHEBI:18420"/>
        <label>1</label>
    </ligand>
</feature>
<evidence type="ECO:0000256" key="3">
    <source>
        <dbReference type="ARBA" id="ARBA00022801"/>
    </source>
</evidence>
<comment type="caution">
    <text evidence="10">The sequence shown here is derived from an EMBL/GenBank/DDBJ whole genome shotgun (WGS) entry which is preliminary data.</text>
</comment>
<feature type="binding site" evidence="6">
    <location>
        <position position="332"/>
    </location>
    <ligand>
        <name>Mg(2+)</name>
        <dbReference type="ChEBI" id="CHEBI:18420"/>
        <label>1</label>
    </ligand>
</feature>
<dbReference type="GO" id="GO:0008081">
    <property type="term" value="F:phosphoric diester hydrolase activity"/>
    <property type="evidence" value="ECO:0007669"/>
    <property type="project" value="TreeGrafter"/>
</dbReference>
<dbReference type="PROSITE" id="PS51435">
    <property type="entry name" value="AP_NUCLEASE_F1_4"/>
    <property type="match status" value="1"/>
</dbReference>
<dbReference type="OrthoDB" id="498125at2759"/>
<dbReference type="GO" id="GO:0046872">
    <property type="term" value="F:metal ion binding"/>
    <property type="evidence" value="ECO:0007669"/>
    <property type="project" value="UniProtKB-KW"/>
</dbReference>
<dbReference type="InterPro" id="IPR036691">
    <property type="entry name" value="Endo/exonu/phosph_ase_sf"/>
</dbReference>
<comment type="cofactor">
    <cofactor evidence="6">
        <name>Mg(2+)</name>
        <dbReference type="ChEBI" id="CHEBI:18420"/>
    </cofactor>
    <cofactor evidence="6">
        <name>Mn(2+)</name>
        <dbReference type="ChEBI" id="CHEBI:29035"/>
    </cofactor>
    <text evidence="6">Probably binds two magnesium or manganese ions per subunit.</text>
</comment>
<dbReference type="PANTHER" id="PTHR22748:SF14">
    <property type="entry name" value="ENDONUCLEASE_EXONUCLEASE_PHOSPHATASE DOMAIN-CONTAINING PROTEIN"/>
    <property type="match status" value="1"/>
</dbReference>
<dbReference type="STRING" id="2082308.A0A2K1QT85"/>
<feature type="site" description="Transition state stabilizer" evidence="7">
    <location>
        <position position="233"/>
    </location>
</feature>
<evidence type="ECO:0000256" key="6">
    <source>
        <dbReference type="PIRSR" id="PIRSR604808-2"/>
    </source>
</evidence>
<feature type="region of interest" description="Disordered" evidence="8">
    <location>
        <begin position="342"/>
        <end position="367"/>
    </location>
</feature>
<dbReference type="InterPro" id="IPR005135">
    <property type="entry name" value="Endo/exonuclease/phosphatase"/>
</dbReference>
<dbReference type="PANTHER" id="PTHR22748">
    <property type="entry name" value="AP ENDONUCLEASE"/>
    <property type="match status" value="1"/>
</dbReference>
<feature type="binding site" evidence="6">
    <location>
        <position position="83"/>
    </location>
    <ligand>
        <name>Mg(2+)</name>
        <dbReference type="ChEBI" id="CHEBI:18420"/>
        <label>1</label>
    </ligand>
</feature>
<dbReference type="GO" id="GO:0006284">
    <property type="term" value="P:base-excision repair"/>
    <property type="evidence" value="ECO:0007669"/>
    <property type="project" value="TreeGrafter"/>
</dbReference>
<keyword evidence="3" id="KW-0378">Hydrolase</keyword>
<evidence type="ECO:0000256" key="5">
    <source>
        <dbReference type="PIRSR" id="PIRSR604808-1"/>
    </source>
</evidence>
<dbReference type="EMBL" id="NKHZ01000043">
    <property type="protein sequence ID" value="PNS18282.1"/>
    <property type="molecule type" value="Genomic_DNA"/>
</dbReference>
<dbReference type="Pfam" id="PF03372">
    <property type="entry name" value="Exo_endo_phos"/>
    <property type="match status" value="1"/>
</dbReference>
<feature type="domain" description="Endonuclease/exonuclease/phosphatase" evidence="9">
    <location>
        <begin position="32"/>
        <end position="332"/>
    </location>
</feature>
<accession>A0A2K1QT85</accession>
<dbReference type="InterPro" id="IPR004808">
    <property type="entry name" value="AP_endonuc_1"/>
</dbReference>
<dbReference type="Proteomes" id="UP000243797">
    <property type="component" value="Unassembled WGS sequence"/>
</dbReference>
<dbReference type="GO" id="GO:0016829">
    <property type="term" value="F:lyase activity"/>
    <property type="evidence" value="ECO:0007669"/>
    <property type="project" value="UniProtKB-KW"/>
</dbReference>
<gene>
    <name evidence="10" type="ORF">CAC42_7651</name>
</gene>
<evidence type="ECO:0000256" key="7">
    <source>
        <dbReference type="PIRSR" id="PIRSR604808-3"/>
    </source>
</evidence>
<evidence type="ECO:0000259" key="9">
    <source>
        <dbReference type="Pfam" id="PF03372"/>
    </source>
</evidence>
<dbReference type="InParanoid" id="A0A2K1QT85"/>